<dbReference type="RefSeq" id="WP_005937986.1">
    <property type="nucleotide sequence ID" value="NZ_KB890327.1"/>
</dbReference>
<protein>
    <submittedName>
        <fullName evidence="1">Uncharacterized protein</fullName>
    </submittedName>
</protein>
<dbReference type="STRING" id="1121098.HMPREF1534_01034"/>
<evidence type="ECO:0000313" key="2">
    <source>
        <dbReference type="Proteomes" id="UP000017831"/>
    </source>
</evidence>
<name>U6RNP1_9BACT</name>
<proteinExistence type="predicted"/>
<evidence type="ECO:0000313" key="1">
    <source>
        <dbReference type="EMBL" id="EOA56843.1"/>
    </source>
</evidence>
<comment type="caution">
    <text evidence="1">The sequence shown here is derived from an EMBL/GenBank/DDBJ whole genome shotgun (WGS) entry which is preliminary data.</text>
</comment>
<dbReference type="AlphaFoldDB" id="U6RNP1"/>
<dbReference type="PROSITE" id="PS51257">
    <property type="entry name" value="PROKAR_LIPOPROTEIN"/>
    <property type="match status" value="1"/>
</dbReference>
<gene>
    <name evidence="1" type="ORF">HMPREF1534_01034</name>
</gene>
<dbReference type="eggNOG" id="ENOG5033KGG">
    <property type="taxonomic scope" value="Bacteria"/>
</dbReference>
<reference evidence="1 2" key="1">
    <citation type="submission" date="2013-04" db="EMBL/GenBank/DDBJ databases">
        <title>The Genome Sequence of Bacteroides massiliensis DSM 17679.</title>
        <authorList>
            <consortium name="The Broad Institute Genomics Platform"/>
            <person name="Earl A."/>
            <person name="Ward D."/>
            <person name="Feldgarden M."/>
            <person name="Gevers D."/>
            <person name="Martens E."/>
            <person name="Fenner L."/>
            <person name="Roux V."/>
            <person name="Mallet M.N."/>
            <person name="Raoult D."/>
            <person name="Walker B."/>
            <person name="Young S."/>
            <person name="Zeng Q."/>
            <person name="Gargeya S."/>
            <person name="Fitzgerald M."/>
            <person name="Haas B."/>
            <person name="Abouelleil A."/>
            <person name="Allen A.W."/>
            <person name="Alvarado L."/>
            <person name="Arachchi H.M."/>
            <person name="Berlin A.M."/>
            <person name="Chapman S.B."/>
            <person name="Gainer-Dewar J."/>
            <person name="Goldberg J."/>
            <person name="Griggs A."/>
            <person name="Gujja S."/>
            <person name="Hansen M."/>
            <person name="Howarth C."/>
            <person name="Imamovic A."/>
            <person name="Ireland A."/>
            <person name="Larimer J."/>
            <person name="McCowan C."/>
            <person name="Murphy C."/>
            <person name="Pearson M."/>
            <person name="Poon T.W."/>
            <person name="Priest M."/>
            <person name="Roberts A."/>
            <person name="Saif S."/>
            <person name="Shea T."/>
            <person name="Sisk P."/>
            <person name="Sykes S."/>
            <person name="Wortman J."/>
            <person name="Nusbaum C."/>
            <person name="Birren B."/>
        </authorList>
    </citation>
    <scope>NUCLEOTIDE SEQUENCE [LARGE SCALE GENOMIC DNA]</scope>
    <source>
        <strain evidence="2">B84634 / Timone 84634 / DSM 17679 / JCM 13223</strain>
    </source>
</reference>
<accession>U6RNP1</accession>
<dbReference type="EMBL" id="AQHY01000010">
    <property type="protein sequence ID" value="EOA56843.1"/>
    <property type="molecule type" value="Genomic_DNA"/>
</dbReference>
<dbReference type="Pfam" id="PF15869">
    <property type="entry name" value="TolB_like"/>
    <property type="match status" value="1"/>
</dbReference>
<dbReference type="OrthoDB" id="1047112at2"/>
<dbReference type="PATRIC" id="fig|1121098.3.peg.1052"/>
<dbReference type="HOGENOM" id="CLU_753663_0_0_10"/>
<sequence length="367" mass="42059">MKQLFIYSILCLSLAACGGKKNNAAEPQETPAADSIVEEKIVALPPLEEGEVFLKDKDPFGEVVELQGNHIVEPDTFIFKPASPNMVIKDSLMIMQSRNAPFYIFRYPEFTYIKTVGRTGNGPDEFVAPYVIASLNPAYLCYLFERPKGMLYGLDKKLEIHPIQKIHSSKSMWDYIEHIYAAGKNSFVYPKGRNIYRATLEGDSVRTEEIKDMTLKQAKKMPATGCLGINPARHRMVYAYKYARIIKFMDLDSNAERTLNFQQSGFDEGTLHIADGLDANVTYYMQVLPTRDYVYITYSGRTPYVVAAENNKGKHHMYVEKYDWNGNPVKKYKLNDFCVYTVLDEKTNRLVLSTYYYDDPLVVYQLD</sequence>
<dbReference type="GeneID" id="60062935"/>
<organism evidence="1 2">
    <name type="scientific">Phocaeicola massiliensis B84634 = Timone 84634 = DSM 17679 = JCM 13223</name>
    <dbReference type="NCBI Taxonomy" id="1121098"/>
    <lineage>
        <taxon>Bacteria</taxon>
        <taxon>Pseudomonadati</taxon>
        <taxon>Bacteroidota</taxon>
        <taxon>Bacteroidia</taxon>
        <taxon>Bacteroidales</taxon>
        <taxon>Bacteroidaceae</taxon>
        <taxon>Phocaeicola</taxon>
    </lineage>
</organism>
<keyword evidence="2" id="KW-1185">Reference proteome</keyword>
<dbReference type="Proteomes" id="UP000017831">
    <property type="component" value="Unassembled WGS sequence"/>
</dbReference>